<gene>
    <name evidence="1" type="ORF">HQN60_00095</name>
</gene>
<dbReference type="EMBL" id="CP054143">
    <property type="protein sequence ID" value="QKJ65265.1"/>
    <property type="molecule type" value="Genomic_DNA"/>
</dbReference>
<protein>
    <submittedName>
        <fullName evidence="1">Uncharacterized protein</fullName>
    </submittedName>
</protein>
<reference evidence="1 2" key="1">
    <citation type="submission" date="2020-05" db="EMBL/GenBank/DDBJ databases">
        <title>Complete genome sequence of Deefgea sp. D17.</title>
        <authorList>
            <person name="Bae J.-W."/>
            <person name="Han J.E."/>
        </authorList>
    </citation>
    <scope>NUCLEOTIDE SEQUENCE [LARGE SCALE GENOMIC DNA]</scope>
    <source>
        <strain evidence="1 2">D17</strain>
    </source>
</reference>
<sequence>MTSRKHSQAPRGRIVRPTIFEVNQAFELIDQMVDQLIAGELEYACDNGVDMPVFRTRSGVEPMIPPLEGWIAVWQRFADGFGFELDQSALTTLINKLSSNEILRLSDVASVQLCVMQQRTIYRQLDVYRIRSYAVTEQIAIQLEQAA</sequence>
<evidence type="ECO:0000313" key="1">
    <source>
        <dbReference type="EMBL" id="QKJ65265.1"/>
    </source>
</evidence>
<evidence type="ECO:0000313" key="2">
    <source>
        <dbReference type="Proteomes" id="UP000504844"/>
    </source>
</evidence>
<dbReference type="Proteomes" id="UP000504844">
    <property type="component" value="Chromosome"/>
</dbReference>
<dbReference type="AlphaFoldDB" id="A0A6M8SJM6"/>
<accession>A0A6M8SJM6</accession>
<proteinExistence type="predicted"/>
<organism evidence="1 2">
    <name type="scientific">Deefgea piscis</name>
    <dbReference type="NCBI Taxonomy" id="2739061"/>
    <lineage>
        <taxon>Bacteria</taxon>
        <taxon>Pseudomonadati</taxon>
        <taxon>Pseudomonadota</taxon>
        <taxon>Betaproteobacteria</taxon>
        <taxon>Neisseriales</taxon>
        <taxon>Chitinibacteraceae</taxon>
        <taxon>Deefgea</taxon>
    </lineage>
</organism>
<dbReference type="KEGG" id="dee:HQN60_00095"/>
<name>A0A6M8SJM6_9NEIS</name>
<keyword evidence="2" id="KW-1185">Reference proteome</keyword>
<dbReference type="RefSeq" id="WP_173531775.1">
    <property type="nucleotide sequence ID" value="NZ_CP054143.1"/>
</dbReference>